<evidence type="ECO:0000313" key="2">
    <source>
        <dbReference type="Proteomes" id="UP000823388"/>
    </source>
</evidence>
<keyword evidence="2" id="KW-1185">Reference proteome</keyword>
<proteinExistence type="predicted"/>
<organism evidence="1 2">
    <name type="scientific">Panicum virgatum</name>
    <name type="common">Blackwell switchgrass</name>
    <dbReference type="NCBI Taxonomy" id="38727"/>
    <lineage>
        <taxon>Eukaryota</taxon>
        <taxon>Viridiplantae</taxon>
        <taxon>Streptophyta</taxon>
        <taxon>Embryophyta</taxon>
        <taxon>Tracheophyta</taxon>
        <taxon>Spermatophyta</taxon>
        <taxon>Magnoliopsida</taxon>
        <taxon>Liliopsida</taxon>
        <taxon>Poales</taxon>
        <taxon>Poaceae</taxon>
        <taxon>PACMAD clade</taxon>
        <taxon>Panicoideae</taxon>
        <taxon>Panicodae</taxon>
        <taxon>Paniceae</taxon>
        <taxon>Panicinae</taxon>
        <taxon>Panicum</taxon>
        <taxon>Panicum sect. Hiantes</taxon>
    </lineage>
</organism>
<sequence length="121" mass="14111">MYKNRTIIEWDAHGEHEFPQKFIKTTTITDMNSKETVIARKGETTTERKTNQRMKCRPTWGVVLPFLHSKFLSSGFKFVVLHTKFIIQLDKKFIVTDTKSSYSKTCFVPLKDTCQNFEPAS</sequence>
<gene>
    <name evidence="1" type="ORF">PVAP13_2KG286101</name>
</gene>
<protein>
    <submittedName>
        <fullName evidence="1">Uncharacterized protein</fullName>
    </submittedName>
</protein>
<comment type="caution">
    <text evidence="1">The sequence shown here is derived from an EMBL/GenBank/DDBJ whole genome shotgun (WGS) entry which is preliminary data.</text>
</comment>
<dbReference type="Proteomes" id="UP000823388">
    <property type="component" value="Chromosome 2K"/>
</dbReference>
<evidence type="ECO:0000313" key="1">
    <source>
        <dbReference type="EMBL" id="KAG2642910.1"/>
    </source>
</evidence>
<name>A0A8T0W5T6_PANVG</name>
<reference evidence="1" key="1">
    <citation type="submission" date="2020-05" db="EMBL/GenBank/DDBJ databases">
        <title>WGS assembly of Panicum virgatum.</title>
        <authorList>
            <person name="Lovell J.T."/>
            <person name="Jenkins J."/>
            <person name="Shu S."/>
            <person name="Juenger T.E."/>
            <person name="Schmutz J."/>
        </authorList>
    </citation>
    <scope>NUCLEOTIDE SEQUENCE</scope>
    <source>
        <strain evidence="1">AP13</strain>
    </source>
</reference>
<accession>A0A8T0W5T6</accession>
<dbReference type="EMBL" id="CM029039">
    <property type="protein sequence ID" value="KAG2642910.1"/>
    <property type="molecule type" value="Genomic_DNA"/>
</dbReference>
<dbReference type="AlphaFoldDB" id="A0A8T0W5T6"/>